<feature type="transmembrane region" description="Helical" evidence="6">
    <location>
        <begin position="12"/>
        <end position="35"/>
    </location>
</feature>
<dbReference type="EMBL" id="JAKOGI010000008">
    <property type="protein sequence ID" value="KAJ8451569.1"/>
    <property type="molecule type" value="Genomic_DNA"/>
</dbReference>
<proteinExistence type="inferred from homology"/>
<dbReference type="InterPro" id="IPR002347">
    <property type="entry name" value="SDR_fam"/>
</dbReference>
<evidence type="ECO:0000256" key="6">
    <source>
        <dbReference type="SAM" id="Phobius"/>
    </source>
</evidence>
<keyword evidence="8" id="KW-1185">Reference proteome</keyword>
<dbReference type="GO" id="GO:0005783">
    <property type="term" value="C:endoplasmic reticulum"/>
    <property type="evidence" value="ECO:0007669"/>
    <property type="project" value="UniProtKB-SubCell"/>
</dbReference>
<keyword evidence="4" id="KW-0560">Oxidoreductase</keyword>
<dbReference type="GO" id="GO:0045703">
    <property type="term" value="F:ketoreductase activity"/>
    <property type="evidence" value="ECO:0007669"/>
    <property type="project" value="TreeGrafter"/>
</dbReference>
<dbReference type="PANTHER" id="PTHR43899:SF13">
    <property type="entry name" value="RH59310P"/>
    <property type="match status" value="1"/>
</dbReference>
<accession>A0A9Q1KZ47</accession>
<dbReference type="PRINTS" id="PR00081">
    <property type="entry name" value="GDHRDH"/>
</dbReference>
<dbReference type="InterPro" id="IPR020904">
    <property type="entry name" value="Sc_DH/Rdtase_CS"/>
</dbReference>
<dbReference type="CDD" id="cd05356">
    <property type="entry name" value="17beta-HSD1_like_SDR_c"/>
    <property type="match status" value="1"/>
</dbReference>
<evidence type="ECO:0000256" key="5">
    <source>
        <dbReference type="RuleBase" id="RU000363"/>
    </source>
</evidence>
<dbReference type="InterPro" id="IPR036291">
    <property type="entry name" value="NAD(P)-bd_dom_sf"/>
</dbReference>
<dbReference type="SUPFAM" id="SSF51735">
    <property type="entry name" value="NAD(P)-binding Rossmann-fold domains"/>
    <property type="match status" value="1"/>
</dbReference>
<evidence type="ECO:0000313" key="8">
    <source>
        <dbReference type="Proteomes" id="UP001153076"/>
    </source>
</evidence>
<organism evidence="7 8">
    <name type="scientific">Carnegiea gigantea</name>
    <dbReference type="NCBI Taxonomy" id="171969"/>
    <lineage>
        <taxon>Eukaryota</taxon>
        <taxon>Viridiplantae</taxon>
        <taxon>Streptophyta</taxon>
        <taxon>Embryophyta</taxon>
        <taxon>Tracheophyta</taxon>
        <taxon>Spermatophyta</taxon>
        <taxon>Magnoliopsida</taxon>
        <taxon>eudicotyledons</taxon>
        <taxon>Gunneridae</taxon>
        <taxon>Pentapetalae</taxon>
        <taxon>Caryophyllales</taxon>
        <taxon>Cactineae</taxon>
        <taxon>Cactaceae</taxon>
        <taxon>Cactoideae</taxon>
        <taxon>Echinocereeae</taxon>
        <taxon>Carnegiea</taxon>
    </lineage>
</organism>
<keyword evidence="6" id="KW-0472">Membrane</keyword>
<dbReference type="PANTHER" id="PTHR43899">
    <property type="entry name" value="RH59310P"/>
    <property type="match status" value="1"/>
</dbReference>
<dbReference type="FunFam" id="3.40.50.720:FF:000137">
    <property type="entry name" value="Hydroxysteroid (17-beta) dehydrogenase 3"/>
    <property type="match status" value="1"/>
</dbReference>
<name>A0A9Q1KZ47_9CARY</name>
<dbReference type="PROSITE" id="PS00061">
    <property type="entry name" value="ADH_SHORT"/>
    <property type="match status" value="1"/>
</dbReference>
<protein>
    <recommendedName>
        <fullName evidence="9">Very-long-chain 3-oxoacyl-CoA reductase 1-like</fullName>
    </recommendedName>
</protein>
<evidence type="ECO:0000313" key="7">
    <source>
        <dbReference type="EMBL" id="KAJ8451569.1"/>
    </source>
</evidence>
<keyword evidence="6" id="KW-1133">Transmembrane helix</keyword>
<keyword evidence="3" id="KW-0521">NADP</keyword>
<keyword evidence="6" id="KW-0812">Transmembrane</keyword>
<evidence type="ECO:0000256" key="1">
    <source>
        <dbReference type="ARBA" id="ARBA00004240"/>
    </source>
</evidence>
<dbReference type="PIRSF" id="PIRSF000126">
    <property type="entry name" value="11-beta-HSD1"/>
    <property type="match status" value="1"/>
</dbReference>
<dbReference type="AlphaFoldDB" id="A0A9Q1KZ47"/>
<evidence type="ECO:0000256" key="4">
    <source>
        <dbReference type="ARBA" id="ARBA00023002"/>
    </source>
</evidence>
<evidence type="ECO:0008006" key="9">
    <source>
        <dbReference type="Google" id="ProtNLM"/>
    </source>
</evidence>
<dbReference type="InterPro" id="IPR051019">
    <property type="entry name" value="VLCFA-Steroid_DH"/>
</dbReference>
<reference evidence="7" key="1">
    <citation type="submission" date="2022-04" db="EMBL/GenBank/DDBJ databases">
        <title>Carnegiea gigantea Genome sequencing and assembly v2.</title>
        <authorList>
            <person name="Copetti D."/>
            <person name="Sanderson M.J."/>
            <person name="Burquez A."/>
            <person name="Wojciechowski M.F."/>
        </authorList>
    </citation>
    <scope>NUCLEOTIDE SEQUENCE</scope>
    <source>
        <strain evidence="7">SGP5-SGP5p</strain>
        <tissue evidence="7">Aerial part</tissue>
    </source>
</reference>
<dbReference type="Pfam" id="PF00106">
    <property type="entry name" value="adh_short"/>
    <property type="match status" value="1"/>
</dbReference>
<dbReference type="Gene3D" id="3.40.50.720">
    <property type="entry name" value="NAD(P)-binding Rossmann-like Domain"/>
    <property type="match status" value="1"/>
</dbReference>
<dbReference type="OrthoDB" id="5545019at2759"/>
<comment type="similarity">
    <text evidence="2 5">Belongs to the short-chain dehydrogenases/reductases (SDR) family.</text>
</comment>
<comment type="caution">
    <text evidence="7">The sequence shown here is derived from an EMBL/GenBank/DDBJ whole genome shotgun (WGS) entry which is preliminary data.</text>
</comment>
<evidence type="ECO:0000256" key="3">
    <source>
        <dbReference type="ARBA" id="ARBA00022857"/>
    </source>
</evidence>
<gene>
    <name evidence="7" type="ORF">Cgig2_018203</name>
</gene>
<comment type="subcellular location">
    <subcellularLocation>
        <location evidence="1">Endoplasmic reticulum</location>
    </subcellularLocation>
</comment>
<dbReference type="PRINTS" id="PR00080">
    <property type="entry name" value="SDRFAMILY"/>
</dbReference>
<dbReference type="Proteomes" id="UP001153076">
    <property type="component" value="Unassembled WGS sequence"/>
</dbReference>
<evidence type="ECO:0000256" key="2">
    <source>
        <dbReference type="ARBA" id="ARBA00006484"/>
    </source>
</evidence>
<sequence>MGAPPLASEWLVLAICTIGFLAISKPIFTFVKWVWSNFLRPPKNLTTYGSWALVTGSTDGIGKALTFELASKGLNLVLVGRNPQKLQSTSNEIRERFGEKTQIKIIVIDFEKISGEEIEEQIRRETEGLDVGVLVNNVGLSAKGARFFHEVDSESMDSLMNVNMGGVSWVTKAVLPGMLKKRKGAIVNIGSGASVAVPSYPLFTVYAATKAYVAMFSRSLGVEYKKHGIDIQCQIPMLVATKLASIRRSSFFVPSPKQYSNASIRWIGYEPLCVPYWTHALEWCIMDALPESLVDRLLFRYFCDLRKKILKKESRNASLKQKS</sequence>